<proteinExistence type="predicted"/>
<accession>A0A1R4F8J6</accession>
<organism evidence="1 2">
    <name type="scientific">Arthrobacter rhombi</name>
    <dbReference type="NCBI Taxonomy" id="71253"/>
    <lineage>
        <taxon>Bacteria</taxon>
        <taxon>Bacillati</taxon>
        <taxon>Actinomycetota</taxon>
        <taxon>Actinomycetes</taxon>
        <taxon>Micrococcales</taxon>
        <taxon>Micrococcaceae</taxon>
        <taxon>Arthrobacter</taxon>
    </lineage>
</organism>
<sequence>MLIADELSIQGRHAPLVDSTSLKVASGELLLVHAEPQTTRTALALALSARMRPDAGTVAWNGDPALEVVRSISMIVDSPEINEPEAHLKVKDLVSEDLALHPGPFWRRSSIEAWLERHHLTHLAGEFVDAIDPLDRQRILTHLALEGHDTSLLVFDTPDRHGINDGEWVAHLEQTAEGRRQPAIIAVVRTVPTEWTGPVAEAGADNLPHPTESPE</sequence>
<dbReference type="RefSeq" id="WP_086995087.1">
    <property type="nucleotide sequence ID" value="NZ_FUHW01000013.1"/>
</dbReference>
<dbReference type="EMBL" id="FUHW01000013">
    <property type="protein sequence ID" value="SJM52239.1"/>
    <property type="molecule type" value="Genomic_DNA"/>
</dbReference>
<gene>
    <name evidence="1" type="ORF">FM101_02755</name>
</gene>
<evidence type="ECO:0000313" key="1">
    <source>
        <dbReference type="EMBL" id="SJM52239.1"/>
    </source>
</evidence>
<evidence type="ECO:0000313" key="2">
    <source>
        <dbReference type="Proteomes" id="UP000195913"/>
    </source>
</evidence>
<dbReference type="SUPFAM" id="SSF52540">
    <property type="entry name" value="P-loop containing nucleoside triphosphate hydrolases"/>
    <property type="match status" value="1"/>
</dbReference>
<keyword evidence="2" id="KW-1185">Reference proteome</keyword>
<dbReference type="Gene3D" id="3.40.50.300">
    <property type="entry name" value="P-loop containing nucleotide triphosphate hydrolases"/>
    <property type="match status" value="1"/>
</dbReference>
<name>A0A1R4F8J6_9MICC</name>
<dbReference type="Proteomes" id="UP000195913">
    <property type="component" value="Unassembled WGS sequence"/>
</dbReference>
<protein>
    <recommendedName>
        <fullName evidence="3">ABC transporter ATP-binding protein</fullName>
    </recommendedName>
</protein>
<dbReference type="InterPro" id="IPR027417">
    <property type="entry name" value="P-loop_NTPase"/>
</dbReference>
<dbReference type="AlphaFoldDB" id="A0A1R4F8J6"/>
<evidence type="ECO:0008006" key="3">
    <source>
        <dbReference type="Google" id="ProtNLM"/>
    </source>
</evidence>
<reference evidence="1 2" key="1">
    <citation type="submission" date="2017-02" db="EMBL/GenBank/DDBJ databases">
        <authorList>
            <person name="Peterson S.W."/>
        </authorList>
    </citation>
    <scope>NUCLEOTIDE SEQUENCE [LARGE SCALE GENOMIC DNA]</scope>
    <source>
        <strain evidence="1 2">B Ar 00.02</strain>
    </source>
</reference>